<dbReference type="RefSeq" id="WP_144649433.1">
    <property type="nucleotide sequence ID" value="NZ_VNFK01000005.1"/>
</dbReference>
<evidence type="ECO:0000259" key="3">
    <source>
        <dbReference type="PROSITE" id="PS51708"/>
    </source>
</evidence>
<dbReference type="Pfam" id="PF01928">
    <property type="entry name" value="CYTH"/>
    <property type="match status" value="1"/>
</dbReference>
<feature type="region of interest" description="Disordered" evidence="1">
    <location>
        <begin position="182"/>
        <end position="213"/>
    </location>
</feature>
<dbReference type="PROSITE" id="PS51708">
    <property type="entry name" value="CHAD"/>
    <property type="match status" value="1"/>
</dbReference>
<dbReference type="InterPro" id="IPR033469">
    <property type="entry name" value="CYTH-like_dom_sf"/>
</dbReference>
<proteinExistence type="predicted"/>
<dbReference type="InterPro" id="IPR007899">
    <property type="entry name" value="CHAD_dom"/>
</dbReference>
<dbReference type="CDD" id="cd07374">
    <property type="entry name" value="CYTH-like_Pase"/>
    <property type="match status" value="1"/>
</dbReference>
<dbReference type="Gene3D" id="2.40.320.10">
    <property type="entry name" value="Hypothetical Protein Pfu-838710-001"/>
    <property type="match status" value="1"/>
</dbReference>
<evidence type="ECO:0000256" key="1">
    <source>
        <dbReference type="SAM" id="MobiDB-lite"/>
    </source>
</evidence>
<evidence type="ECO:0000313" key="5">
    <source>
        <dbReference type="Proteomes" id="UP000316500"/>
    </source>
</evidence>
<dbReference type="AlphaFoldDB" id="A0A558H4S9"/>
<comment type="caution">
    <text evidence="4">The sequence shown here is derived from an EMBL/GenBank/DDBJ whole genome shotgun (WGS) entry which is preliminary data.</text>
</comment>
<name>A0A558H4S9_PAENT</name>
<feature type="domain" description="CYTH" evidence="2">
    <location>
        <begin position="6"/>
        <end position="200"/>
    </location>
</feature>
<dbReference type="PANTHER" id="PTHR39339:SF1">
    <property type="entry name" value="CHAD DOMAIN-CONTAINING PROTEIN"/>
    <property type="match status" value="1"/>
</dbReference>
<dbReference type="SUPFAM" id="SSF55154">
    <property type="entry name" value="CYTH-like phosphatases"/>
    <property type="match status" value="1"/>
</dbReference>
<dbReference type="PANTHER" id="PTHR39339">
    <property type="entry name" value="SLR1444 PROTEIN"/>
    <property type="match status" value="1"/>
</dbReference>
<dbReference type="InterPro" id="IPR038186">
    <property type="entry name" value="CHAD_dom_sf"/>
</dbReference>
<dbReference type="SMART" id="SM01118">
    <property type="entry name" value="CYTH"/>
    <property type="match status" value="1"/>
</dbReference>
<dbReference type="EMBL" id="VNFK01000005">
    <property type="protein sequence ID" value="TVU64135.1"/>
    <property type="molecule type" value="Genomic_DNA"/>
</dbReference>
<sequence length="508" mass="55562">MATSSNVEAERKFDAEESTPIPALDTIDGIGKVGEPGSHSLDAIYFDTHHLALAARGITLRRRTGGPDAGWHLKLPLGPGKRTEIQAPLGTAETVPVELMDRVLAYTRGHAVAAIANLNTERTSYALYGSGGERIADFVDDHVSAHIIIGQGRELQWREWEVELTAQDEADDALLDSLTEQLSDAGAKPSQRTSKLATALGESWPAPRAADRGTASAKAPAVVPVLDYLEAQVADLLLQDAHVRLNREDSVHQMRSLIRRIRSVLHTYRKLFEVEAVRGLQRELKSLAKTLGRYRDTEVLHQRLRNSIGELPEKLVFGSLHDELDQRMTVRADTALSAIKTRLNSPRYFRLLDNLDAFISSPPVAPKGTEPARKTTAKLVNKAVKRLGKRHDAAVSAAVGPQRDMAFHEVRKSAKKLRFAAAAVESVHGKRAAKLGDAAHKVQSILGEHQDSVMAREELLKLGSATDTGSSAFTYGVLHAMERNAGDATEQEYLQSGGKARTLRLKKK</sequence>
<dbReference type="SMART" id="SM00880">
    <property type="entry name" value="CHAD"/>
    <property type="match status" value="1"/>
</dbReference>
<feature type="domain" description="CHAD" evidence="3">
    <location>
        <begin position="218"/>
        <end position="499"/>
    </location>
</feature>
<dbReference type="OrthoDB" id="9777271at2"/>
<dbReference type="InterPro" id="IPR023577">
    <property type="entry name" value="CYTH_domain"/>
</dbReference>
<dbReference type="Proteomes" id="UP000316500">
    <property type="component" value="Unassembled WGS sequence"/>
</dbReference>
<dbReference type="PROSITE" id="PS51707">
    <property type="entry name" value="CYTH"/>
    <property type="match status" value="1"/>
</dbReference>
<dbReference type="Gene3D" id="1.40.20.10">
    <property type="entry name" value="CHAD domain"/>
    <property type="match status" value="1"/>
</dbReference>
<evidence type="ECO:0000259" key="2">
    <source>
        <dbReference type="PROSITE" id="PS51707"/>
    </source>
</evidence>
<protein>
    <submittedName>
        <fullName evidence="4">CYTH and CHAD domain-containing protein</fullName>
    </submittedName>
</protein>
<evidence type="ECO:0000313" key="4">
    <source>
        <dbReference type="EMBL" id="TVU64135.1"/>
    </source>
</evidence>
<gene>
    <name evidence="4" type="ORF">FQP90_09130</name>
</gene>
<feature type="region of interest" description="Disordered" evidence="1">
    <location>
        <begin position="489"/>
        <end position="508"/>
    </location>
</feature>
<dbReference type="Pfam" id="PF05235">
    <property type="entry name" value="CHAD"/>
    <property type="match status" value="1"/>
</dbReference>
<accession>A0A558H4S9</accession>
<organism evidence="4 5">
    <name type="scientific">Paenarthrobacter nitroguajacolicus</name>
    <name type="common">Arthrobacter nitroguajacolicus</name>
    <dbReference type="NCBI Taxonomy" id="211146"/>
    <lineage>
        <taxon>Bacteria</taxon>
        <taxon>Bacillati</taxon>
        <taxon>Actinomycetota</taxon>
        <taxon>Actinomycetes</taxon>
        <taxon>Micrococcales</taxon>
        <taxon>Micrococcaceae</taxon>
        <taxon>Paenarthrobacter</taxon>
    </lineage>
</organism>
<reference evidence="4 5" key="1">
    <citation type="submission" date="2019-07" db="EMBL/GenBank/DDBJ databases">
        <title>Diversity of Bacteria from Kongsfjorden, Arctic.</title>
        <authorList>
            <person name="Yu Y."/>
        </authorList>
    </citation>
    <scope>NUCLEOTIDE SEQUENCE [LARGE SCALE GENOMIC DNA]</scope>
    <source>
        <strain evidence="4 5">SM1928</strain>
    </source>
</reference>